<name>A0A0D2FAZ7_9EURO</name>
<dbReference type="PANTHER" id="PTHR23189">
    <property type="entry name" value="RNA RECOGNITION MOTIF-CONTAINING"/>
    <property type="match status" value="1"/>
</dbReference>
<evidence type="ECO:0000256" key="1">
    <source>
        <dbReference type="ARBA" id="ARBA00022884"/>
    </source>
</evidence>
<keyword evidence="1 2" id="KW-0694">RNA-binding</keyword>
<sequence length="731" mass="81146">MSPRRGSATASSPHSEHDTTFHGTPSTNTTSFTPATGSKCYRKPTVEDEDVIYHNHWDKARDAAKHGPVKRTIVTKPAGSLGDDVFLTAPTSGNVPQLSPTAQVFKPKFTPRAAPPRANRTHAFAPSHGTKVVGLDYYPSKNIVPNANNPGVRSLLQDSIPDSKPKSLADMQAPVLQARDPRSYIKPIGGTLDTDIEVYLDRLGVWNISHMDFMMNASGKYINDVHFTEGVFSTDENAVRAFAVIGVPADFRSRRIAEAFKLQDFPSLKTINAAQVVGGGLFTVAFSDVRDTKKAWDVAAKLIPHTRIFPMAPRAVAADQGYNPSHVSDFEGQLIVTVYYNGNPNFKQLEAAPIVAEIKRLLAQCGEVKAMHTLPSTQLHCRDFRVEYFDSQAVPCARDVISGTILEGGAVLHAEAYSPDIVFHADDVEAPFEQLSITGRSTVPVDEDYDRLAYAITRDVLRNGRRLNNANHNAVDIARIQSGMDVRTTIMLRNIPNRVDQAMLKEIVDQTSFGRYDFMYLRIDFANNCNVGYAFINFVDAPSIIPFVLARAGKRWNCFNSDKIAEVSYATIQGKDCLVQKFRNSSVMLEHPAFRPKLYIAGNVPDAGQEEKFPTPDNHSKMRRSVENAEHVGLYIPRTLAPAVRHPDQSPPLEFGRRFLRRTAKPSETRRRNGFYLPPARGDTLYPSEVPDSPPPRPSPRRRRPVSSLVDTNSPYDPFAGNPRPFSSFRS</sequence>
<feature type="domain" description="RRM" evidence="4">
    <location>
        <begin position="488"/>
        <end position="572"/>
    </location>
</feature>
<dbReference type="AlphaFoldDB" id="A0A0D2FAZ7"/>
<organism evidence="5 6">
    <name type="scientific">Exophiala xenobiotica</name>
    <dbReference type="NCBI Taxonomy" id="348802"/>
    <lineage>
        <taxon>Eukaryota</taxon>
        <taxon>Fungi</taxon>
        <taxon>Dikarya</taxon>
        <taxon>Ascomycota</taxon>
        <taxon>Pezizomycotina</taxon>
        <taxon>Eurotiomycetes</taxon>
        <taxon>Chaetothyriomycetidae</taxon>
        <taxon>Chaetothyriales</taxon>
        <taxon>Herpotrichiellaceae</taxon>
        <taxon>Exophiala</taxon>
    </lineage>
</organism>
<dbReference type="STRING" id="348802.A0A0D2FAZ7"/>
<evidence type="ECO:0000256" key="3">
    <source>
        <dbReference type="SAM" id="MobiDB-lite"/>
    </source>
</evidence>
<proteinExistence type="predicted"/>
<evidence type="ECO:0000313" key="6">
    <source>
        <dbReference type="Proteomes" id="UP000054342"/>
    </source>
</evidence>
<feature type="compositionally biased region" description="Polar residues" evidence="3">
    <location>
        <begin position="21"/>
        <end position="36"/>
    </location>
</feature>
<dbReference type="InterPro" id="IPR000504">
    <property type="entry name" value="RRM_dom"/>
</dbReference>
<feature type="region of interest" description="Disordered" evidence="3">
    <location>
        <begin position="1"/>
        <end position="41"/>
    </location>
</feature>
<protein>
    <recommendedName>
        <fullName evidence="4">RRM domain-containing protein</fullName>
    </recommendedName>
</protein>
<evidence type="ECO:0000259" key="4">
    <source>
        <dbReference type="PROSITE" id="PS50102"/>
    </source>
</evidence>
<dbReference type="InterPro" id="IPR035979">
    <property type="entry name" value="RBD_domain_sf"/>
</dbReference>
<dbReference type="GeneID" id="25327716"/>
<dbReference type="InterPro" id="IPR007201">
    <property type="entry name" value="Mei2-like_Rrm_C"/>
</dbReference>
<dbReference type="CDD" id="cd12532">
    <property type="entry name" value="RRM3_MEI2_fungi"/>
    <property type="match status" value="1"/>
</dbReference>
<dbReference type="GO" id="GO:0003723">
    <property type="term" value="F:RNA binding"/>
    <property type="evidence" value="ECO:0007669"/>
    <property type="project" value="UniProtKB-UniRule"/>
</dbReference>
<reference evidence="5 6" key="1">
    <citation type="submission" date="2015-01" db="EMBL/GenBank/DDBJ databases">
        <title>The Genome Sequence of Exophiala xenobiotica CBS118157.</title>
        <authorList>
            <consortium name="The Broad Institute Genomics Platform"/>
            <person name="Cuomo C."/>
            <person name="de Hoog S."/>
            <person name="Gorbushina A."/>
            <person name="Stielow B."/>
            <person name="Teixiera M."/>
            <person name="Abouelleil A."/>
            <person name="Chapman S.B."/>
            <person name="Priest M."/>
            <person name="Young S.K."/>
            <person name="Wortman J."/>
            <person name="Nusbaum C."/>
            <person name="Birren B."/>
        </authorList>
    </citation>
    <scope>NUCLEOTIDE SEQUENCE [LARGE SCALE GENOMIC DNA]</scope>
    <source>
        <strain evidence="5 6">CBS 118157</strain>
    </source>
</reference>
<dbReference type="RefSeq" id="XP_013317808.1">
    <property type="nucleotide sequence ID" value="XM_013462354.1"/>
</dbReference>
<dbReference type="OrthoDB" id="417481at2759"/>
<dbReference type="Proteomes" id="UP000054342">
    <property type="component" value="Unassembled WGS sequence"/>
</dbReference>
<evidence type="ECO:0000313" key="5">
    <source>
        <dbReference type="EMBL" id="KIW57224.1"/>
    </source>
</evidence>
<accession>A0A0D2FAZ7</accession>
<feature type="region of interest" description="Disordered" evidence="3">
    <location>
        <begin position="642"/>
        <end position="731"/>
    </location>
</feature>
<gene>
    <name evidence="5" type="ORF">PV05_05808</name>
</gene>
<dbReference type="InterPro" id="IPR034862">
    <property type="entry name" value="Fungal_Mei2-like_RRM3"/>
</dbReference>
<dbReference type="EMBL" id="KN847319">
    <property type="protein sequence ID" value="KIW57224.1"/>
    <property type="molecule type" value="Genomic_DNA"/>
</dbReference>
<dbReference type="SUPFAM" id="SSF54928">
    <property type="entry name" value="RNA-binding domain, RBD"/>
    <property type="match status" value="1"/>
</dbReference>
<keyword evidence="6" id="KW-1185">Reference proteome</keyword>
<dbReference type="PROSITE" id="PS50102">
    <property type="entry name" value="RRM"/>
    <property type="match status" value="1"/>
</dbReference>
<dbReference type="Pfam" id="PF04059">
    <property type="entry name" value="RRM_2"/>
    <property type="match status" value="1"/>
</dbReference>
<evidence type="ECO:0000256" key="2">
    <source>
        <dbReference type="PROSITE-ProRule" id="PRU00176"/>
    </source>
</evidence>